<name>A0A413FC49_9FIRM</name>
<organism evidence="1 2">
    <name type="scientific">Enterocloster asparagiformis</name>
    <dbReference type="NCBI Taxonomy" id="333367"/>
    <lineage>
        <taxon>Bacteria</taxon>
        <taxon>Bacillati</taxon>
        <taxon>Bacillota</taxon>
        <taxon>Clostridia</taxon>
        <taxon>Lachnospirales</taxon>
        <taxon>Lachnospiraceae</taxon>
        <taxon>Enterocloster</taxon>
    </lineage>
</organism>
<reference evidence="1 2" key="1">
    <citation type="submission" date="2018-08" db="EMBL/GenBank/DDBJ databases">
        <title>A genome reference for cultivated species of the human gut microbiota.</title>
        <authorList>
            <person name="Zou Y."/>
            <person name="Xue W."/>
            <person name="Luo G."/>
        </authorList>
    </citation>
    <scope>NUCLEOTIDE SEQUENCE [LARGE SCALE GENOMIC DNA]</scope>
    <source>
        <strain evidence="1 2">AF04-15</strain>
    </source>
</reference>
<dbReference type="EMBL" id="QSBM01000014">
    <property type="protein sequence ID" value="RGX26978.1"/>
    <property type="molecule type" value="Genomic_DNA"/>
</dbReference>
<accession>A0A413FC49</accession>
<gene>
    <name evidence="1" type="ORF">DWV29_18045</name>
</gene>
<sequence length="61" mass="6549">MIKYGEAKASRNRDSLRNLEAAGTADRNGACRLLLNAMGRGRSLRAIAECNGPQARPAGDY</sequence>
<protein>
    <submittedName>
        <fullName evidence="1">Uncharacterized protein</fullName>
    </submittedName>
</protein>
<dbReference type="AlphaFoldDB" id="A0A413FC49"/>
<dbReference type="Proteomes" id="UP000283880">
    <property type="component" value="Unassembled WGS sequence"/>
</dbReference>
<evidence type="ECO:0000313" key="2">
    <source>
        <dbReference type="Proteomes" id="UP000283880"/>
    </source>
</evidence>
<comment type="caution">
    <text evidence="1">The sequence shown here is derived from an EMBL/GenBank/DDBJ whole genome shotgun (WGS) entry which is preliminary data.</text>
</comment>
<proteinExistence type="predicted"/>
<evidence type="ECO:0000313" key="1">
    <source>
        <dbReference type="EMBL" id="RGX26978.1"/>
    </source>
</evidence>